<feature type="compositionally biased region" description="Low complexity" evidence="1">
    <location>
        <begin position="170"/>
        <end position="184"/>
    </location>
</feature>
<evidence type="ECO:0000313" key="3">
    <source>
        <dbReference type="EMBL" id="PNS42931.1"/>
    </source>
</evidence>
<dbReference type="RefSeq" id="WP_103084977.1">
    <property type="nucleotide sequence ID" value="NZ_MNLH01000006.1"/>
</dbReference>
<feature type="compositionally biased region" description="Polar residues" evidence="1">
    <location>
        <begin position="306"/>
        <end position="324"/>
    </location>
</feature>
<feature type="chain" id="PRO_5039391511" description="Periplasmic binding protein domain-containing protein" evidence="2">
    <location>
        <begin position="26"/>
        <end position="602"/>
    </location>
</feature>
<sequence>MIRLRTRLRHVVAVFTVISTLLAIAGCSTSTSQISSNANKSGKPIGNVAIFSPSDGLSLNRHTPLSTWNLLIPEIVKSLKSHGFSDSNIETHSYSNLEEQSQAIQDYVVSKISSQKNKNNDSEKSNNKGNSVKDSKKSETTIVVAPWTDKNGSNNYGDYVTQPEYASYLNSKNNDSSKNKSANKSAKKSNAKKDEKTDNKADSKNADNTSNDNDQDTQNNANKHVDNAAEKRLASALKLAQKYGMHVVLLSRMIENFEPDAIFNFSTAEEIGEMQAATLVEKLALYKASKDHPKSIEVLLPCHIQPKSSNDSNKSDGTSSSANNTEDESYSDEFARHAFIGIWKVLQPYFEAGTLISPSGKLHAQVEEKDWKNVAFYANDAESFKKELTKRLISQENILGNKYSHIDGIIALNDNAASKIVKALSDFGYKGSAADINPSISVQDIIGNIIGKRNLNKEAVPSPNLNNKKDNKSKDKDNVSDNSTVKDSKTDNNRTNEENDSLMKWPIVTGYGAYKDSLPNIVEGKQWITTIENMQDSSKDVAHVCQQLNQTGKLTPDAQMTTVTINNKKVAIYSEKVIAVSATNLKAMLIDPGYVSLADAGL</sequence>
<feature type="compositionally biased region" description="Basic and acidic residues" evidence="1">
    <location>
        <begin position="191"/>
        <end position="205"/>
    </location>
</feature>
<organism evidence="3 4">
    <name type="scientific">Gardnerella vaginalis</name>
    <dbReference type="NCBI Taxonomy" id="2702"/>
    <lineage>
        <taxon>Bacteria</taxon>
        <taxon>Bacillati</taxon>
        <taxon>Actinomycetota</taxon>
        <taxon>Actinomycetes</taxon>
        <taxon>Bifidobacteriales</taxon>
        <taxon>Bifidobacteriaceae</taxon>
        <taxon>Gardnerella</taxon>
    </lineage>
</organism>
<dbReference type="Gene3D" id="3.40.50.2300">
    <property type="match status" value="3"/>
</dbReference>
<protein>
    <recommendedName>
        <fullName evidence="5">Periplasmic binding protein domain-containing protein</fullName>
    </recommendedName>
</protein>
<accession>A0A2K1STP7</accession>
<feature type="region of interest" description="Disordered" evidence="1">
    <location>
        <begin position="113"/>
        <end position="137"/>
    </location>
</feature>
<evidence type="ECO:0000313" key="4">
    <source>
        <dbReference type="Proteomes" id="UP000236146"/>
    </source>
</evidence>
<feature type="region of interest" description="Disordered" evidence="1">
    <location>
        <begin position="301"/>
        <end position="328"/>
    </location>
</feature>
<dbReference type="OrthoDB" id="3239411at2"/>
<feature type="region of interest" description="Disordered" evidence="1">
    <location>
        <begin position="169"/>
        <end position="221"/>
    </location>
</feature>
<gene>
    <name evidence="3" type="ORF">BFS05_05540</name>
</gene>
<keyword evidence="2" id="KW-0732">Signal</keyword>
<evidence type="ECO:0008006" key="5">
    <source>
        <dbReference type="Google" id="ProtNLM"/>
    </source>
</evidence>
<evidence type="ECO:0000256" key="2">
    <source>
        <dbReference type="SAM" id="SignalP"/>
    </source>
</evidence>
<evidence type="ECO:0000256" key="1">
    <source>
        <dbReference type="SAM" id="MobiDB-lite"/>
    </source>
</evidence>
<proteinExistence type="predicted"/>
<dbReference type="AlphaFoldDB" id="A0A2K1STP7"/>
<dbReference type="Proteomes" id="UP000236146">
    <property type="component" value="Unassembled WGS sequence"/>
</dbReference>
<name>A0A2K1STP7_GARVA</name>
<dbReference type="PROSITE" id="PS51257">
    <property type="entry name" value="PROKAR_LIPOPROTEIN"/>
    <property type="match status" value="1"/>
</dbReference>
<comment type="caution">
    <text evidence="3">The sequence shown here is derived from an EMBL/GenBank/DDBJ whole genome shotgun (WGS) entry which is preliminary data.</text>
</comment>
<feature type="compositionally biased region" description="Basic and acidic residues" evidence="1">
    <location>
        <begin position="467"/>
        <end position="497"/>
    </location>
</feature>
<feature type="compositionally biased region" description="Basic and acidic residues" evidence="1">
    <location>
        <begin position="118"/>
        <end position="137"/>
    </location>
</feature>
<feature type="region of interest" description="Disordered" evidence="1">
    <location>
        <begin position="457"/>
        <end position="498"/>
    </location>
</feature>
<dbReference type="EMBL" id="MNLH01000006">
    <property type="protein sequence ID" value="PNS42931.1"/>
    <property type="molecule type" value="Genomic_DNA"/>
</dbReference>
<feature type="compositionally biased region" description="Low complexity" evidence="1">
    <location>
        <begin position="206"/>
        <end position="221"/>
    </location>
</feature>
<feature type="signal peptide" evidence="2">
    <location>
        <begin position="1"/>
        <end position="25"/>
    </location>
</feature>
<reference evidence="4" key="1">
    <citation type="submission" date="2016-10" db="EMBL/GenBank/DDBJ databases">
        <authorList>
            <person name="Bumgarner R.E."/>
            <person name="Fredricks D.N."/>
            <person name="Srinivasan S."/>
        </authorList>
    </citation>
    <scope>NUCLEOTIDE SEQUENCE [LARGE SCALE GENOMIC DNA]</scope>
    <source>
        <strain evidence="4">KA00225</strain>
    </source>
</reference>